<evidence type="ECO:0000256" key="8">
    <source>
        <dbReference type="ARBA" id="ARBA00023098"/>
    </source>
</evidence>
<dbReference type="GO" id="GO:0016042">
    <property type="term" value="P:lipid catabolic process"/>
    <property type="evidence" value="ECO:0007669"/>
    <property type="project" value="UniProtKB-KW"/>
</dbReference>
<evidence type="ECO:0000256" key="12">
    <source>
        <dbReference type="ARBA" id="ARBA00031542"/>
    </source>
</evidence>
<comment type="similarity">
    <text evidence="2">Belongs to the lipase chaperone family.</text>
</comment>
<evidence type="ECO:0000256" key="2">
    <source>
        <dbReference type="ARBA" id="ARBA00010358"/>
    </source>
</evidence>
<gene>
    <name evidence="14" type="ORF">DEH84_00300</name>
</gene>
<keyword evidence="4" id="KW-0997">Cell inner membrane</keyword>
<reference evidence="14 15" key="1">
    <citation type="submission" date="2018-05" db="EMBL/GenBank/DDBJ databases">
        <title>complete genome sequence of Aquabacterium olei NBRC 110486.</title>
        <authorList>
            <person name="Tang B."/>
            <person name="Chang J."/>
            <person name="Zhang L."/>
            <person name="Yang H."/>
        </authorList>
    </citation>
    <scope>NUCLEOTIDE SEQUENCE [LARGE SCALE GENOMIC DNA]</scope>
    <source>
        <strain evidence="14 15">NBRC 110486</strain>
    </source>
</reference>
<keyword evidence="10" id="KW-0143">Chaperone</keyword>
<evidence type="ECO:0000256" key="6">
    <source>
        <dbReference type="ARBA" id="ARBA00022963"/>
    </source>
</evidence>
<dbReference type="RefSeq" id="WP_109033778.1">
    <property type="nucleotide sequence ID" value="NZ_CP029210.1"/>
</dbReference>
<evidence type="ECO:0000256" key="10">
    <source>
        <dbReference type="ARBA" id="ARBA00023186"/>
    </source>
</evidence>
<dbReference type="AlphaFoldDB" id="A0A2U8FM84"/>
<evidence type="ECO:0000256" key="13">
    <source>
        <dbReference type="SAM" id="MobiDB-lite"/>
    </source>
</evidence>
<keyword evidence="7" id="KW-1133">Transmembrane helix</keyword>
<dbReference type="Pfam" id="PF03280">
    <property type="entry name" value="Lipase_chap"/>
    <property type="match status" value="1"/>
</dbReference>
<keyword evidence="8" id="KW-0443">Lipid metabolism</keyword>
<keyword evidence="9" id="KW-0472">Membrane</keyword>
<dbReference type="SUPFAM" id="SSF158855">
    <property type="entry name" value="Lipase chaperone-like"/>
    <property type="match status" value="1"/>
</dbReference>
<evidence type="ECO:0000256" key="1">
    <source>
        <dbReference type="ARBA" id="ARBA00004383"/>
    </source>
</evidence>
<evidence type="ECO:0000256" key="9">
    <source>
        <dbReference type="ARBA" id="ARBA00023136"/>
    </source>
</evidence>
<dbReference type="GO" id="GO:0051082">
    <property type="term" value="F:unfolded protein binding"/>
    <property type="evidence" value="ECO:0007669"/>
    <property type="project" value="InterPro"/>
</dbReference>
<protein>
    <recommendedName>
        <fullName evidence="11">Lipase helper protein</fullName>
    </recommendedName>
    <alternativeName>
        <fullName evidence="12">Lipase modulator</fullName>
    </alternativeName>
</protein>
<evidence type="ECO:0000256" key="3">
    <source>
        <dbReference type="ARBA" id="ARBA00022475"/>
    </source>
</evidence>
<dbReference type="GO" id="GO:0005886">
    <property type="term" value="C:plasma membrane"/>
    <property type="evidence" value="ECO:0007669"/>
    <property type="project" value="UniProtKB-SubCell"/>
</dbReference>
<dbReference type="GO" id="GO:0006457">
    <property type="term" value="P:protein folding"/>
    <property type="evidence" value="ECO:0007669"/>
    <property type="project" value="InterPro"/>
</dbReference>
<keyword evidence="15" id="KW-1185">Reference proteome</keyword>
<proteinExistence type="inferred from homology"/>
<name>A0A2U8FM84_9BURK</name>
<keyword evidence="6" id="KW-0442">Lipid degradation</keyword>
<sequence length="314" mass="34097">MSSHPAVLLSTPRLRRLPWLLGALALGSAGWLIWRLAGQAPDSAPATAALTQPAAPWPAPSLAGTEPDGQVHQAGGQLLLGPQLLRRFDYWLTTYGERPLDAIEADVRRDMADELHADALAQAMSLWKAYVAFKAELARLPALPSGTLEADSLAQQVQAVRAVRARHFNAVQVQALFAEEDADDDLALARLRIQQDTTLTAAERARRLADLQARLTPAQREAEAAPLVHQTVREAVEAARARGADAAEVQALRARLVGPEAAARLAALDDAEAAWHARVQRYRHLLQHDPQEAAAHKAAQFSETEQLRLAAYEP</sequence>
<dbReference type="OrthoDB" id="8903554at2"/>
<evidence type="ECO:0000256" key="11">
    <source>
        <dbReference type="ARBA" id="ARBA00030948"/>
    </source>
</evidence>
<keyword evidence="3" id="KW-1003">Cell membrane</keyword>
<dbReference type="EMBL" id="CP029210">
    <property type="protein sequence ID" value="AWI52060.1"/>
    <property type="molecule type" value="Genomic_DNA"/>
</dbReference>
<feature type="region of interest" description="Disordered" evidence="13">
    <location>
        <begin position="47"/>
        <end position="73"/>
    </location>
</feature>
<keyword evidence="5" id="KW-0812">Transmembrane</keyword>
<evidence type="ECO:0000256" key="4">
    <source>
        <dbReference type="ARBA" id="ARBA00022519"/>
    </source>
</evidence>
<evidence type="ECO:0000313" key="14">
    <source>
        <dbReference type="EMBL" id="AWI52060.1"/>
    </source>
</evidence>
<evidence type="ECO:0000313" key="15">
    <source>
        <dbReference type="Proteomes" id="UP000244892"/>
    </source>
</evidence>
<dbReference type="Proteomes" id="UP000244892">
    <property type="component" value="Chromosome"/>
</dbReference>
<dbReference type="InterPro" id="IPR004961">
    <property type="entry name" value="Lipase_chaperone"/>
</dbReference>
<evidence type="ECO:0000256" key="5">
    <source>
        <dbReference type="ARBA" id="ARBA00022692"/>
    </source>
</evidence>
<dbReference type="KEGG" id="aon:DEH84_00300"/>
<accession>A0A2U8FM84</accession>
<evidence type="ECO:0000256" key="7">
    <source>
        <dbReference type="ARBA" id="ARBA00022989"/>
    </source>
</evidence>
<comment type="subcellular location">
    <subcellularLocation>
        <location evidence="1">Cell inner membrane</location>
        <topology evidence="1">Single-pass membrane protein</topology>
        <orientation evidence="1">Periplasmic side</orientation>
    </subcellularLocation>
</comment>
<organism evidence="14 15">
    <name type="scientific">Aquabacterium olei</name>
    <dbReference type="NCBI Taxonomy" id="1296669"/>
    <lineage>
        <taxon>Bacteria</taxon>
        <taxon>Pseudomonadati</taxon>
        <taxon>Pseudomonadota</taxon>
        <taxon>Betaproteobacteria</taxon>
        <taxon>Burkholderiales</taxon>
        <taxon>Aquabacterium</taxon>
    </lineage>
</organism>